<sequence length="365" mass="40722">MSIVVAGMSPVNAHHSSAPHFDRDTMIELDGVVTEIRFVNPHAYVYFNVKGEGAESVLWRCELSAATALQRRGWTAETPLHRGMQISINGSPARREDNVCFLNSFSTPDGVTVNRNGNLLELGLTGAPAFEVYADAAEGRPEYLDNGQPNLSGAWVRLRGMGAGGRDRRPALPGNLTAANADNLPARPQNNATGQAAADLWDYNFDNPALFCRNANIIHGWTHDSHVNEILQETETITLRYGYMDLVRTIHLNGSEHPNNNTMSTEGHSIGWWENDTLVVDTVGFSPNTMIPIREIMHSDQMHIVERYRYDSESERLLRSYVVEDPEYFVTSYASEDMMGISAKPWEPYDCVELAGDNNRRAPNR</sequence>
<name>A0A382FC88_9ZZZZ</name>
<dbReference type="EMBL" id="UINC01049128">
    <property type="protein sequence ID" value="SVB60510.1"/>
    <property type="molecule type" value="Genomic_DNA"/>
</dbReference>
<reference evidence="1" key="1">
    <citation type="submission" date="2018-05" db="EMBL/GenBank/DDBJ databases">
        <authorList>
            <person name="Lanie J.A."/>
            <person name="Ng W.-L."/>
            <person name="Kazmierczak K.M."/>
            <person name="Andrzejewski T.M."/>
            <person name="Davidsen T.M."/>
            <person name="Wayne K.J."/>
            <person name="Tettelin H."/>
            <person name="Glass J.I."/>
            <person name="Rusch D."/>
            <person name="Podicherti R."/>
            <person name="Tsui H.-C.T."/>
            <person name="Winkler M.E."/>
        </authorList>
    </citation>
    <scope>NUCLEOTIDE SEQUENCE</scope>
</reference>
<organism evidence="1">
    <name type="scientific">marine metagenome</name>
    <dbReference type="NCBI Taxonomy" id="408172"/>
    <lineage>
        <taxon>unclassified sequences</taxon>
        <taxon>metagenomes</taxon>
        <taxon>ecological metagenomes</taxon>
    </lineage>
</organism>
<protein>
    <submittedName>
        <fullName evidence="1">Uncharacterized protein</fullName>
    </submittedName>
</protein>
<gene>
    <name evidence="1" type="ORF">METZ01_LOCUS213364</name>
</gene>
<dbReference type="AlphaFoldDB" id="A0A382FC88"/>
<dbReference type="InterPro" id="IPR046150">
    <property type="entry name" value="DUF6152"/>
</dbReference>
<proteinExistence type="predicted"/>
<accession>A0A382FC88</accession>
<evidence type="ECO:0000313" key="1">
    <source>
        <dbReference type="EMBL" id="SVB60510.1"/>
    </source>
</evidence>
<dbReference type="Pfam" id="PF19649">
    <property type="entry name" value="DUF6152"/>
    <property type="match status" value="1"/>
</dbReference>